<dbReference type="FunFam" id="3.40.50.620:FF:000058">
    <property type="entry name" value="Mitochondrial arginyl-tRNA synthetase"/>
    <property type="match status" value="1"/>
</dbReference>
<evidence type="ECO:0000256" key="12">
    <source>
        <dbReference type="RuleBase" id="RU363038"/>
    </source>
</evidence>
<dbReference type="PANTHER" id="PTHR11956:SF11">
    <property type="entry name" value="ARGININE--TRNA LIGASE, MITOCHONDRIAL-RELATED"/>
    <property type="match status" value="1"/>
</dbReference>
<keyword evidence="3 12" id="KW-0436">Ligase</keyword>
<evidence type="ECO:0000256" key="1">
    <source>
        <dbReference type="ARBA" id="ARBA00005594"/>
    </source>
</evidence>
<evidence type="ECO:0000256" key="4">
    <source>
        <dbReference type="ARBA" id="ARBA00022741"/>
    </source>
</evidence>
<dbReference type="GO" id="GO:0006420">
    <property type="term" value="P:arginyl-tRNA aminoacylation"/>
    <property type="evidence" value="ECO:0007669"/>
    <property type="project" value="InterPro"/>
</dbReference>
<keyword evidence="15" id="KW-1185">Reference proteome</keyword>
<comment type="catalytic activity">
    <reaction evidence="10">
        <text>tRNA(Arg) + L-arginine + ATP = L-arginyl-tRNA(Arg) + AMP + diphosphate</text>
        <dbReference type="Rhea" id="RHEA:20301"/>
        <dbReference type="Rhea" id="RHEA-COMP:9658"/>
        <dbReference type="Rhea" id="RHEA-COMP:9673"/>
        <dbReference type="ChEBI" id="CHEBI:30616"/>
        <dbReference type="ChEBI" id="CHEBI:32682"/>
        <dbReference type="ChEBI" id="CHEBI:33019"/>
        <dbReference type="ChEBI" id="CHEBI:78442"/>
        <dbReference type="ChEBI" id="CHEBI:78513"/>
        <dbReference type="ChEBI" id="CHEBI:456215"/>
        <dbReference type="EC" id="6.1.1.19"/>
    </reaction>
</comment>
<dbReference type="SMART" id="SM00836">
    <property type="entry name" value="DALR_1"/>
    <property type="match status" value="1"/>
</dbReference>
<dbReference type="Pfam" id="PF05746">
    <property type="entry name" value="DALR_1"/>
    <property type="match status" value="1"/>
</dbReference>
<evidence type="ECO:0000259" key="13">
    <source>
        <dbReference type="SMART" id="SM00836"/>
    </source>
</evidence>
<dbReference type="PANTHER" id="PTHR11956">
    <property type="entry name" value="ARGINYL-TRNA SYNTHETASE"/>
    <property type="match status" value="1"/>
</dbReference>
<keyword evidence="6 12" id="KW-0648">Protein biosynthesis</keyword>
<dbReference type="GO" id="GO:0005524">
    <property type="term" value="F:ATP binding"/>
    <property type="evidence" value="ECO:0007669"/>
    <property type="project" value="UniProtKB-KW"/>
</dbReference>
<comment type="function">
    <text evidence="11">Catalyzes the attachment of arginine to tRNA(Arg) in a two-step reaction: arginine is first activated by ATP to form Arg-AMP and then transferred to the acceptor end of tRNA(Arg).</text>
</comment>
<evidence type="ECO:0000256" key="3">
    <source>
        <dbReference type="ARBA" id="ARBA00022598"/>
    </source>
</evidence>
<dbReference type="FunFam" id="1.10.730.10:FF:000006">
    <property type="entry name" value="Arginyl-tRNA synthetase 2, mitochondrial"/>
    <property type="match status" value="1"/>
</dbReference>
<keyword evidence="5 12" id="KW-0067">ATP-binding</keyword>
<dbReference type="NCBIfam" id="TIGR00456">
    <property type="entry name" value="argS"/>
    <property type="match status" value="1"/>
</dbReference>
<proteinExistence type="inferred from homology"/>
<dbReference type="Gene3D" id="1.10.730.10">
    <property type="entry name" value="Isoleucyl-tRNA Synthetase, Domain 1"/>
    <property type="match status" value="1"/>
</dbReference>
<name>T1IUB1_STRMM</name>
<feature type="domain" description="DALR anticodon binding" evidence="13">
    <location>
        <begin position="456"/>
        <end position="571"/>
    </location>
</feature>
<dbReference type="SUPFAM" id="SSF52374">
    <property type="entry name" value="Nucleotidylyl transferase"/>
    <property type="match status" value="1"/>
</dbReference>
<organism evidence="14 15">
    <name type="scientific">Strigamia maritima</name>
    <name type="common">European centipede</name>
    <name type="synonym">Geophilus maritimus</name>
    <dbReference type="NCBI Taxonomy" id="126957"/>
    <lineage>
        <taxon>Eukaryota</taxon>
        <taxon>Metazoa</taxon>
        <taxon>Ecdysozoa</taxon>
        <taxon>Arthropoda</taxon>
        <taxon>Myriapoda</taxon>
        <taxon>Chilopoda</taxon>
        <taxon>Pleurostigmophora</taxon>
        <taxon>Geophilomorpha</taxon>
        <taxon>Linotaeniidae</taxon>
        <taxon>Strigamia</taxon>
    </lineage>
</organism>
<dbReference type="EMBL" id="JH431526">
    <property type="status" value="NOT_ANNOTATED_CDS"/>
    <property type="molecule type" value="Genomic_DNA"/>
</dbReference>
<dbReference type="GO" id="GO:0005739">
    <property type="term" value="C:mitochondrion"/>
    <property type="evidence" value="ECO:0007669"/>
    <property type="project" value="TreeGrafter"/>
</dbReference>
<evidence type="ECO:0000256" key="2">
    <source>
        <dbReference type="ARBA" id="ARBA00012837"/>
    </source>
</evidence>
<dbReference type="GO" id="GO:0004814">
    <property type="term" value="F:arginine-tRNA ligase activity"/>
    <property type="evidence" value="ECO:0007669"/>
    <property type="project" value="UniProtKB-EC"/>
</dbReference>
<dbReference type="Pfam" id="PF00750">
    <property type="entry name" value="tRNA-synt_1d"/>
    <property type="match status" value="1"/>
</dbReference>
<dbReference type="Gene3D" id="3.40.50.620">
    <property type="entry name" value="HUPs"/>
    <property type="match status" value="1"/>
</dbReference>
<dbReference type="EnsemblMetazoa" id="SMAR004732-RA">
    <property type="protein sequence ID" value="SMAR004732-PA"/>
    <property type="gene ID" value="SMAR004732"/>
</dbReference>
<keyword evidence="7 12" id="KW-0030">Aminoacyl-tRNA synthetase</keyword>
<dbReference type="InterPro" id="IPR008909">
    <property type="entry name" value="DALR_anticod-bd"/>
</dbReference>
<dbReference type="STRING" id="126957.T1IUB1"/>
<dbReference type="PhylomeDB" id="T1IUB1"/>
<dbReference type="AlphaFoldDB" id="T1IUB1"/>
<evidence type="ECO:0000256" key="10">
    <source>
        <dbReference type="ARBA" id="ARBA00049339"/>
    </source>
</evidence>
<accession>T1IUB1</accession>
<dbReference type="InterPro" id="IPR035684">
    <property type="entry name" value="ArgRS_core"/>
</dbReference>
<dbReference type="OMA" id="YEFKWER"/>
<dbReference type="PRINTS" id="PR01038">
    <property type="entry name" value="TRNASYNTHARG"/>
</dbReference>
<reference evidence="14" key="2">
    <citation type="submission" date="2015-02" db="UniProtKB">
        <authorList>
            <consortium name="EnsemblMetazoa"/>
        </authorList>
    </citation>
    <scope>IDENTIFICATION</scope>
</reference>
<dbReference type="GO" id="GO:0032543">
    <property type="term" value="P:mitochondrial translation"/>
    <property type="evidence" value="ECO:0007669"/>
    <property type="project" value="TreeGrafter"/>
</dbReference>
<dbReference type="PROSITE" id="PS00178">
    <property type="entry name" value="AA_TRNA_LIGASE_I"/>
    <property type="match status" value="1"/>
</dbReference>
<evidence type="ECO:0000256" key="11">
    <source>
        <dbReference type="ARBA" id="ARBA00049595"/>
    </source>
</evidence>
<evidence type="ECO:0000313" key="15">
    <source>
        <dbReference type="Proteomes" id="UP000014500"/>
    </source>
</evidence>
<evidence type="ECO:0000256" key="7">
    <source>
        <dbReference type="ARBA" id="ARBA00023146"/>
    </source>
</evidence>
<dbReference type="InterPro" id="IPR001412">
    <property type="entry name" value="aa-tRNA-synth_I_CS"/>
</dbReference>
<dbReference type="Proteomes" id="UP000014500">
    <property type="component" value="Unassembled WGS sequence"/>
</dbReference>
<reference evidence="15" key="1">
    <citation type="submission" date="2011-05" db="EMBL/GenBank/DDBJ databases">
        <authorList>
            <person name="Richards S.R."/>
            <person name="Qu J."/>
            <person name="Jiang H."/>
            <person name="Jhangiani S.N."/>
            <person name="Agravi P."/>
            <person name="Goodspeed R."/>
            <person name="Gross S."/>
            <person name="Mandapat C."/>
            <person name="Jackson L."/>
            <person name="Mathew T."/>
            <person name="Pu L."/>
            <person name="Thornton R."/>
            <person name="Saada N."/>
            <person name="Wilczek-Boney K.B."/>
            <person name="Lee S."/>
            <person name="Kovar C."/>
            <person name="Wu Y."/>
            <person name="Scherer S.E."/>
            <person name="Worley K.C."/>
            <person name="Muzny D.M."/>
            <person name="Gibbs R."/>
        </authorList>
    </citation>
    <scope>NUCLEOTIDE SEQUENCE</scope>
    <source>
        <strain evidence="15">Brora</strain>
    </source>
</reference>
<dbReference type="InterPro" id="IPR001278">
    <property type="entry name" value="Arg-tRNA-ligase"/>
</dbReference>
<evidence type="ECO:0000256" key="8">
    <source>
        <dbReference type="ARBA" id="ARBA00033033"/>
    </source>
</evidence>
<dbReference type="InterPro" id="IPR014729">
    <property type="entry name" value="Rossmann-like_a/b/a_fold"/>
</dbReference>
<dbReference type="SUPFAM" id="SSF47323">
    <property type="entry name" value="Anticodon-binding domain of a subclass of class I aminoacyl-tRNA synthetases"/>
    <property type="match status" value="1"/>
</dbReference>
<evidence type="ECO:0000256" key="6">
    <source>
        <dbReference type="ARBA" id="ARBA00022917"/>
    </source>
</evidence>
<evidence type="ECO:0000256" key="5">
    <source>
        <dbReference type="ARBA" id="ARBA00022840"/>
    </source>
</evidence>
<keyword evidence="4 12" id="KW-0547">Nucleotide-binding</keyword>
<dbReference type="eggNOG" id="KOG1195">
    <property type="taxonomic scope" value="Eukaryota"/>
</dbReference>
<dbReference type="EC" id="6.1.1.19" evidence="2"/>
<comment type="similarity">
    <text evidence="1 12">Belongs to the class-I aminoacyl-tRNA synthetase family.</text>
</comment>
<dbReference type="InterPro" id="IPR009080">
    <property type="entry name" value="tRNAsynth_Ia_anticodon-bd"/>
</dbReference>
<sequence length="571" mass="65954">MTSLIRRRIAQRVYELCKSNVICPDHLEKEIKSNIKVSRRHSPIELQLQATGNFEIEANEGLINSFKGDESIDDVKYDEKHQRFLFSVKPLILAQKLIKNILENEEFWKTNCCLQLQKPEKIVVEFSSPNIAKPFHAGHLRSTVLGNFITRINQAMGHQVISLNYLGDWGYQFALLNVGYKLMGSPDELIRDPIGHLYKVYIAVNDVAQNSNILAKAREYVNKLENNDEKAMKKWKQFRDLSVTHLQETYERLGINFTEYHGESMYRESHIRDVLQNLKDLGLLINVGGAQVVETGYSQTKNHVVLVKQDGSTVYLSRDLAAAIDRFEKYQFDRMYYVVENGQHDHFKALFHIIKRMKKPWHENVDHIKFGRIQKMSTRKGTVVFLKDILEEAKSRTLESMKQSPNTKVRGDWEKVADILGTSAVLINSMKYPRMRNYDFDWDKILTTKATSGIQLQYCHARLCNLRTNCGIQLQDDYDVNLLEEPEALQLIHCLSRYEEVLEVSHRDLEPSHLVLYLFTLSKSINVALTILTVKNEESSKAQARLALFTASQIVLNHALKLVGVRPLNEM</sequence>
<protein>
    <recommendedName>
        <fullName evidence="9">Probable arginine--tRNA ligase, mitochondrial</fullName>
        <ecNumber evidence="2">6.1.1.19</ecNumber>
    </recommendedName>
    <alternativeName>
        <fullName evidence="8">Arginyl-tRNA synthetase</fullName>
    </alternativeName>
</protein>
<dbReference type="HOGENOM" id="CLU_006406_6_2_1"/>
<evidence type="ECO:0000313" key="14">
    <source>
        <dbReference type="EnsemblMetazoa" id="SMAR004732-PA"/>
    </source>
</evidence>
<evidence type="ECO:0000256" key="9">
    <source>
        <dbReference type="ARBA" id="ARBA00039495"/>
    </source>
</evidence>